<dbReference type="Gene3D" id="3.30.160.20">
    <property type="match status" value="1"/>
</dbReference>
<comment type="similarity">
    <text evidence="1">Belongs to the universal ribosomal protein uS5 family.</text>
</comment>
<dbReference type="Gene3D" id="3.30.230.10">
    <property type="match status" value="1"/>
</dbReference>
<evidence type="ECO:0000259" key="6">
    <source>
        <dbReference type="PROSITE" id="PS50881"/>
    </source>
</evidence>
<keyword evidence="3" id="KW-0694">RNA-binding</keyword>
<sequence length="169" mass="17720">MQKKNMEPKAKLLEELVIDVKSVVKVNKGGRQRRFSATVVVGDRNGKVGLGTGKAAEVPDAIKKAIQDANKNIIQIPLIDGRTISHETIGTSGAARVILKPAKAGTGIIAGGSVRAVLELAGVRDIVSKALGARTKLNMAQAAINGLKSIKTPEEVAKLRGKTVEEILG</sequence>
<gene>
    <name evidence="7" type="ORF">OBE_16856</name>
</gene>
<dbReference type="FunFam" id="3.30.230.10:FF:000002">
    <property type="entry name" value="30S ribosomal protein S5"/>
    <property type="match status" value="1"/>
</dbReference>
<evidence type="ECO:0000256" key="3">
    <source>
        <dbReference type="ARBA" id="ARBA00022884"/>
    </source>
</evidence>
<organism evidence="7">
    <name type="scientific">human gut metagenome</name>
    <dbReference type="NCBI Taxonomy" id="408170"/>
    <lineage>
        <taxon>unclassified sequences</taxon>
        <taxon>metagenomes</taxon>
        <taxon>organismal metagenomes</taxon>
    </lineage>
</organism>
<accession>K1RPL7</accession>
<dbReference type="GO" id="GO:0003735">
    <property type="term" value="F:structural constituent of ribosome"/>
    <property type="evidence" value="ECO:0007669"/>
    <property type="project" value="InterPro"/>
</dbReference>
<keyword evidence="4 7" id="KW-0689">Ribosomal protein</keyword>
<dbReference type="SUPFAM" id="SSF54768">
    <property type="entry name" value="dsRNA-binding domain-like"/>
    <property type="match status" value="1"/>
</dbReference>
<dbReference type="GO" id="GO:0015935">
    <property type="term" value="C:small ribosomal subunit"/>
    <property type="evidence" value="ECO:0007669"/>
    <property type="project" value="InterPro"/>
</dbReference>
<dbReference type="Pfam" id="PF00333">
    <property type="entry name" value="Ribosomal_S5"/>
    <property type="match status" value="1"/>
</dbReference>
<dbReference type="InterPro" id="IPR013810">
    <property type="entry name" value="Ribosomal_uS5_N"/>
</dbReference>
<dbReference type="InterPro" id="IPR020568">
    <property type="entry name" value="Ribosomal_Su5_D2-typ_SF"/>
</dbReference>
<protein>
    <submittedName>
        <fullName evidence="7">Ribosomal protein S5, bacterial-type</fullName>
    </submittedName>
</protein>
<dbReference type="PANTHER" id="PTHR48277">
    <property type="entry name" value="MITOCHONDRIAL RIBOSOMAL PROTEIN S5"/>
    <property type="match status" value="1"/>
</dbReference>
<dbReference type="GO" id="GO:0006412">
    <property type="term" value="P:translation"/>
    <property type="evidence" value="ECO:0007669"/>
    <property type="project" value="InterPro"/>
</dbReference>
<dbReference type="HAMAP" id="MF_01307_B">
    <property type="entry name" value="Ribosomal_uS5_B"/>
    <property type="match status" value="1"/>
</dbReference>
<keyword evidence="5" id="KW-0687">Ribonucleoprotein</keyword>
<evidence type="ECO:0000256" key="1">
    <source>
        <dbReference type="ARBA" id="ARBA00008945"/>
    </source>
</evidence>
<dbReference type="EMBL" id="AJWZ01011379">
    <property type="protein sequence ID" value="EKC45449.1"/>
    <property type="molecule type" value="Genomic_DNA"/>
</dbReference>
<dbReference type="InterPro" id="IPR018192">
    <property type="entry name" value="Ribosomal_uS5_N_CS"/>
</dbReference>
<evidence type="ECO:0000256" key="4">
    <source>
        <dbReference type="ARBA" id="ARBA00022980"/>
    </source>
</evidence>
<dbReference type="InterPro" id="IPR005324">
    <property type="entry name" value="Ribosomal_uS5_C"/>
</dbReference>
<dbReference type="PANTHER" id="PTHR48277:SF1">
    <property type="entry name" value="MITOCHONDRIAL RIBOSOMAL PROTEIN S5"/>
    <property type="match status" value="1"/>
</dbReference>
<evidence type="ECO:0000256" key="5">
    <source>
        <dbReference type="ARBA" id="ARBA00023274"/>
    </source>
</evidence>
<dbReference type="GO" id="GO:0005737">
    <property type="term" value="C:cytoplasm"/>
    <property type="evidence" value="ECO:0007669"/>
    <property type="project" value="UniProtKB-ARBA"/>
</dbReference>
<dbReference type="PROSITE" id="PS50881">
    <property type="entry name" value="S5_DSRBD"/>
    <property type="match status" value="1"/>
</dbReference>
<evidence type="ECO:0000313" key="7">
    <source>
        <dbReference type="EMBL" id="EKC45449.1"/>
    </source>
</evidence>
<feature type="domain" description="S5 DRBM" evidence="6">
    <location>
        <begin position="13"/>
        <end position="76"/>
    </location>
</feature>
<dbReference type="InterPro" id="IPR000851">
    <property type="entry name" value="Ribosomal_uS5"/>
</dbReference>
<proteinExistence type="inferred from homology"/>
<keyword evidence="2" id="KW-0699">rRNA-binding</keyword>
<dbReference type="PROSITE" id="PS00585">
    <property type="entry name" value="RIBOSOMAL_S5"/>
    <property type="match status" value="1"/>
</dbReference>
<dbReference type="InterPro" id="IPR005712">
    <property type="entry name" value="Ribosomal_uS5_bac-type"/>
</dbReference>
<dbReference type="SUPFAM" id="SSF54211">
    <property type="entry name" value="Ribosomal protein S5 domain 2-like"/>
    <property type="match status" value="1"/>
</dbReference>
<evidence type="ECO:0000256" key="2">
    <source>
        <dbReference type="ARBA" id="ARBA00022730"/>
    </source>
</evidence>
<dbReference type="GO" id="GO:0019843">
    <property type="term" value="F:rRNA binding"/>
    <property type="evidence" value="ECO:0007669"/>
    <property type="project" value="UniProtKB-KW"/>
</dbReference>
<name>K1RPL7_9ZZZZ</name>
<dbReference type="NCBIfam" id="TIGR01021">
    <property type="entry name" value="rpsE_bact"/>
    <property type="match status" value="1"/>
</dbReference>
<dbReference type="Pfam" id="PF03719">
    <property type="entry name" value="Ribosomal_S5_C"/>
    <property type="match status" value="1"/>
</dbReference>
<reference evidence="7" key="1">
    <citation type="journal article" date="2013" name="Environ. Microbiol.">
        <title>Microbiota from the distal guts of lean and obese adolescents exhibit partial functional redundancy besides clear differences in community structure.</title>
        <authorList>
            <person name="Ferrer M."/>
            <person name="Ruiz A."/>
            <person name="Lanza F."/>
            <person name="Haange S.B."/>
            <person name="Oberbach A."/>
            <person name="Till H."/>
            <person name="Bargiela R."/>
            <person name="Campoy C."/>
            <person name="Segura M.T."/>
            <person name="Richter M."/>
            <person name="von Bergen M."/>
            <person name="Seifert J."/>
            <person name="Suarez A."/>
        </authorList>
    </citation>
    <scope>NUCLEOTIDE SEQUENCE</scope>
</reference>
<dbReference type="InterPro" id="IPR014721">
    <property type="entry name" value="Ribsml_uS5_D2-typ_fold_subgr"/>
</dbReference>
<comment type="caution">
    <text evidence="7">The sequence shown here is derived from an EMBL/GenBank/DDBJ whole genome shotgun (WGS) entry which is preliminary data.</text>
</comment>
<dbReference type="AlphaFoldDB" id="K1RPL7"/>